<gene>
    <name evidence="1" type="ORF">B0T26DRAFT_717085</name>
</gene>
<accession>A0AA40ACN8</accession>
<proteinExistence type="predicted"/>
<evidence type="ECO:0000313" key="1">
    <source>
        <dbReference type="EMBL" id="KAK0713319.1"/>
    </source>
</evidence>
<comment type="caution">
    <text evidence="1">The sequence shown here is derived from an EMBL/GenBank/DDBJ whole genome shotgun (WGS) entry which is preliminary data.</text>
</comment>
<name>A0AA40ACN8_9PEZI</name>
<evidence type="ECO:0000313" key="2">
    <source>
        <dbReference type="Proteomes" id="UP001172101"/>
    </source>
</evidence>
<sequence>MVPVRKPGRPLRDCPHLPGKDCDCSSESKAAAVAAAAVAGSASAPHGSSTVINNDRTARPPTRTGLALELNISSRYDPPALAYQDQTYHYDDMAGSGPVGPDPGQLCHHDVLPITSIPFAAAAHIYLGGTIPSQPPSTLLLGIVTEPPSLEPATDSEQQQQQQFLDAAGPQDTLDGFFSPPGRRETSYYYPHTI</sequence>
<keyword evidence="2" id="KW-1185">Reference proteome</keyword>
<reference evidence="1" key="1">
    <citation type="submission" date="2023-06" db="EMBL/GenBank/DDBJ databases">
        <title>Genome-scale phylogeny and comparative genomics of the fungal order Sordariales.</title>
        <authorList>
            <consortium name="Lawrence Berkeley National Laboratory"/>
            <person name="Hensen N."/>
            <person name="Bonometti L."/>
            <person name="Westerberg I."/>
            <person name="Brannstrom I.O."/>
            <person name="Guillou S."/>
            <person name="Cros-Aarteil S."/>
            <person name="Calhoun S."/>
            <person name="Haridas S."/>
            <person name="Kuo A."/>
            <person name="Mondo S."/>
            <person name="Pangilinan J."/>
            <person name="Riley R."/>
            <person name="LaButti K."/>
            <person name="Andreopoulos B."/>
            <person name="Lipzen A."/>
            <person name="Chen C."/>
            <person name="Yanf M."/>
            <person name="Daum C."/>
            <person name="Ng V."/>
            <person name="Clum A."/>
            <person name="Steindorff A."/>
            <person name="Ohm R."/>
            <person name="Martin F."/>
            <person name="Silar P."/>
            <person name="Natvig D."/>
            <person name="Lalanne C."/>
            <person name="Gautier V."/>
            <person name="Ament-velasquez S.L."/>
            <person name="Kruys A."/>
            <person name="Hutchinson M.I."/>
            <person name="Powell A.J."/>
            <person name="Barry K."/>
            <person name="Miller A.N."/>
            <person name="Grigoriev I.V."/>
            <person name="Debuchy R."/>
            <person name="Gladieux P."/>
            <person name="Thoren M.H."/>
            <person name="Johannesson H."/>
        </authorList>
    </citation>
    <scope>NUCLEOTIDE SEQUENCE</scope>
    <source>
        <strain evidence="1">SMH2392-1A</strain>
    </source>
</reference>
<dbReference type="Proteomes" id="UP001172101">
    <property type="component" value="Unassembled WGS sequence"/>
</dbReference>
<protein>
    <submittedName>
        <fullName evidence="1">Uncharacterized protein</fullName>
    </submittedName>
</protein>
<organism evidence="1 2">
    <name type="scientific">Lasiosphaeria miniovina</name>
    <dbReference type="NCBI Taxonomy" id="1954250"/>
    <lineage>
        <taxon>Eukaryota</taxon>
        <taxon>Fungi</taxon>
        <taxon>Dikarya</taxon>
        <taxon>Ascomycota</taxon>
        <taxon>Pezizomycotina</taxon>
        <taxon>Sordariomycetes</taxon>
        <taxon>Sordariomycetidae</taxon>
        <taxon>Sordariales</taxon>
        <taxon>Lasiosphaeriaceae</taxon>
        <taxon>Lasiosphaeria</taxon>
    </lineage>
</organism>
<dbReference type="RefSeq" id="XP_060294642.1">
    <property type="nucleotide sequence ID" value="XM_060442314.1"/>
</dbReference>
<dbReference type="AlphaFoldDB" id="A0AA40ACN8"/>
<dbReference type="EMBL" id="JAUIRO010000005">
    <property type="protein sequence ID" value="KAK0713319.1"/>
    <property type="molecule type" value="Genomic_DNA"/>
</dbReference>
<dbReference type="GeneID" id="85325584"/>